<evidence type="ECO:0000313" key="2">
    <source>
        <dbReference type="Proteomes" id="UP000182977"/>
    </source>
</evidence>
<dbReference type="STRING" id="419479.SAMN04488563_3447"/>
<sequence>MQKVIHYERGLEKFKPLRNIVTYDDFDRGFNGWLDLTPNFVNDDYRHYPSEVDLASWAPSMISAAPMRFAATHGSMEGTYSLKLNTKPVASRYEEKPADGSMGVALKRLSNFDPNMRYIQIEAFYAYTPQQDRLGFGEEDLRAFGFYFDLQDHEYRWMPGVRYVNSVNGELTKKWQYWKVADGVTKKDWCYGREDGWQRPGVDNLWYGRRHADGSADAFQWVPGGEQDLLYNESPDKLNWLYFRLLIDFQRREYVELQSMDRTFDLRGLTPTLVAPYKSITNLINPIFFVETDTNRSVNLFLDSVVYSTE</sequence>
<reference evidence="2" key="1">
    <citation type="submission" date="2016-10" db="EMBL/GenBank/DDBJ databases">
        <authorList>
            <person name="Varghese N."/>
            <person name="Submissions S."/>
        </authorList>
    </citation>
    <scope>NUCLEOTIDE SEQUENCE [LARGE SCALE GENOMIC DNA]</scope>
    <source>
        <strain evidence="2">DSM 45079</strain>
    </source>
</reference>
<name>A0A1H2K5E9_9ACTN</name>
<dbReference type="Proteomes" id="UP000182977">
    <property type="component" value="Chromosome I"/>
</dbReference>
<dbReference type="AlphaFoldDB" id="A0A1H2K5E9"/>
<organism evidence="1 2">
    <name type="scientific">Jiangella alkaliphila</name>
    <dbReference type="NCBI Taxonomy" id="419479"/>
    <lineage>
        <taxon>Bacteria</taxon>
        <taxon>Bacillati</taxon>
        <taxon>Actinomycetota</taxon>
        <taxon>Actinomycetes</taxon>
        <taxon>Jiangellales</taxon>
        <taxon>Jiangellaceae</taxon>
        <taxon>Jiangella</taxon>
    </lineage>
</organism>
<dbReference type="RefSeq" id="WP_046768148.1">
    <property type="nucleotide sequence ID" value="NZ_KQ061224.1"/>
</dbReference>
<keyword evidence="2" id="KW-1185">Reference proteome</keyword>
<dbReference type="Pfam" id="PF20562">
    <property type="entry name" value="DUF6772"/>
    <property type="match status" value="1"/>
</dbReference>
<dbReference type="EMBL" id="LT629791">
    <property type="protein sequence ID" value="SDU63920.1"/>
    <property type="molecule type" value="Genomic_DNA"/>
</dbReference>
<evidence type="ECO:0000313" key="1">
    <source>
        <dbReference type="EMBL" id="SDU63920.1"/>
    </source>
</evidence>
<proteinExistence type="predicted"/>
<protein>
    <submittedName>
        <fullName evidence="1">Uncharacterized protein</fullName>
    </submittedName>
</protein>
<accession>A0A1H2K5E9</accession>
<gene>
    <name evidence="1" type="ORF">SAMN04488563_3447</name>
</gene>
<dbReference type="InterPro" id="IPR046663">
    <property type="entry name" value="DUF6772"/>
</dbReference>
<dbReference type="OrthoDB" id="1030000at2"/>